<dbReference type="EMBL" id="LSRQ01000003">
    <property type="protein sequence ID" value="OAY86134.1"/>
    <property type="molecule type" value="Genomic_DNA"/>
</dbReference>
<dbReference type="InterPro" id="IPR023801">
    <property type="entry name" value="His_deacetylse_dom"/>
</dbReference>
<dbReference type="AlphaFoldDB" id="A0A199WA00"/>
<dbReference type="CDD" id="cd09991">
    <property type="entry name" value="HDAC_classI"/>
    <property type="match status" value="1"/>
</dbReference>
<dbReference type="Pfam" id="PF00850">
    <property type="entry name" value="Hist_deacetyl"/>
    <property type="match status" value="1"/>
</dbReference>
<dbReference type="PRINTS" id="PR01270">
    <property type="entry name" value="HDASUPER"/>
</dbReference>
<feature type="active site" description="Proton acceptor" evidence="7">
    <location>
        <position position="149"/>
    </location>
</feature>
<evidence type="ECO:0000313" key="11">
    <source>
        <dbReference type="EMBL" id="OAY86134.1"/>
    </source>
</evidence>
<feature type="region of interest" description="Disordered" evidence="9">
    <location>
        <begin position="327"/>
        <end position="350"/>
    </location>
</feature>
<evidence type="ECO:0000256" key="6">
    <source>
        <dbReference type="PIRNR" id="PIRNR037913"/>
    </source>
</evidence>
<keyword evidence="6" id="KW-0539">Nucleus</keyword>
<dbReference type="EC" id="3.5.1.98" evidence="2 6"/>
<name>A0A199WA00_ANACO</name>
<evidence type="ECO:0000256" key="4">
    <source>
        <dbReference type="ARBA" id="ARBA00022853"/>
    </source>
</evidence>
<dbReference type="InterPro" id="IPR000286">
    <property type="entry name" value="HDACs"/>
</dbReference>
<feature type="compositionally biased region" description="Acidic residues" evidence="9">
    <location>
        <begin position="339"/>
        <end position="350"/>
    </location>
</feature>
<evidence type="ECO:0000313" key="12">
    <source>
        <dbReference type="Proteomes" id="UP000092600"/>
    </source>
</evidence>
<evidence type="ECO:0000256" key="9">
    <source>
        <dbReference type="SAM" id="MobiDB-lite"/>
    </source>
</evidence>
<feature type="binding site" evidence="8">
    <location>
        <position position="186"/>
    </location>
    <ligand>
        <name>a divalent metal cation</name>
        <dbReference type="ChEBI" id="CHEBI:60240"/>
    </ligand>
</feature>
<dbReference type="PIRSF" id="PIRSF037913">
    <property type="entry name" value="His_deacetylse_1"/>
    <property type="match status" value="1"/>
</dbReference>
<keyword evidence="6" id="KW-0804">Transcription</keyword>
<dbReference type="InterPro" id="IPR003084">
    <property type="entry name" value="HDAC_I/II"/>
</dbReference>
<dbReference type="Proteomes" id="UP000092600">
    <property type="component" value="Unassembled WGS sequence"/>
</dbReference>
<accession>A0A199WA00</accession>
<evidence type="ECO:0000259" key="10">
    <source>
        <dbReference type="Pfam" id="PF00850"/>
    </source>
</evidence>
<evidence type="ECO:0000256" key="1">
    <source>
        <dbReference type="ARBA" id="ARBA00001947"/>
    </source>
</evidence>
<keyword evidence="6" id="KW-0805">Transcription regulation</keyword>
<evidence type="ECO:0000256" key="8">
    <source>
        <dbReference type="PIRSR" id="PIRSR037913-3"/>
    </source>
</evidence>
<dbReference type="InterPro" id="IPR037138">
    <property type="entry name" value="His_deacetylse_dom_sf"/>
</dbReference>
<sequence length="419" mass="47481">MDGGGNSLASVCPDGSKRKVCYFYDPEVGNYYYGQGHPMKPHRIRMTHALLAHYGLLHSMQVYKPNPARDRDLCRFHSDDYIGFLRSVTPETQQDQIRALKRFNVGEDCPVFDGLYSFCQTYAGGSVGGAVKLNHGHDIAINWAGGLHHAKKCEASGFCYVNDIVLAILELLKRHERVLYVDIDIHHGDGVEEAFYTTDRVMTVSFHKFGDYFPGTGDIRDIGYGKGKYYSLNVPLDDGIDDESYQSLFKPIIGKVMEVFRPGAVTAVALGAELEDKMPQHEYYEYFGPDYTLHVAPSNMENKNTRQQLDDIRSKLLDNLSKLRHAPSVQFQERPPDTEFPEPDEDQEDPDEGMIQILIWKWMIPSFRGDITEALKVAMEHFKPSEPSSMAIDEPANIKLEQENPNKLPESSVSMFQKP</sequence>
<dbReference type="PANTHER" id="PTHR10625:SF44">
    <property type="entry name" value="HISTONE DEACETYLASE 19"/>
    <property type="match status" value="1"/>
</dbReference>
<keyword evidence="4 6" id="KW-0156">Chromatin regulator</keyword>
<feature type="domain" description="Histone deacetylase" evidence="10">
    <location>
        <begin position="37"/>
        <end position="266"/>
    </location>
</feature>
<keyword evidence="3 6" id="KW-0378">Hydrolase</keyword>
<feature type="binding site" evidence="8">
    <location>
        <position position="184"/>
    </location>
    <ligand>
        <name>a divalent metal cation</name>
        <dbReference type="ChEBI" id="CHEBI:60240"/>
    </ligand>
</feature>
<protein>
    <recommendedName>
        <fullName evidence="2 6">Histone deacetylase</fullName>
        <ecNumber evidence="2 6">3.5.1.98</ecNumber>
    </recommendedName>
</protein>
<gene>
    <name evidence="11" type="ORF">ACMD2_18259</name>
</gene>
<dbReference type="InterPro" id="IPR023696">
    <property type="entry name" value="Ureohydrolase_dom_sf"/>
</dbReference>
<feature type="compositionally biased region" description="Polar residues" evidence="9">
    <location>
        <begin position="403"/>
        <end position="419"/>
    </location>
</feature>
<dbReference type="GO" id="GO:0141221">
    <property type="term" value="F:histone deacetylase activity, hydrolytic mechanism"/>
    <property type="evidence" value="ECO:0007669"/>
    <property type="project" value="UniProtKB-EC"/>
</dbReference>
<dbReference type="STRING" id="4615.A0A199WA00"/>
<reference evidence="11 12" key="1">
    <citation type="journal article" date="2016" name="DNA Res.">
        <title>The draft genome of MD-2 pineapple using hybrid error correction of long reads.</title>
        <authorList>
            <person name="Redwan R.M."/>
            <person name="Saidin A."/>
            <person name="Kumar S.V."/>
        </authorList>
    </citation>
    <scope>NUCLEOTIDE SEQUENCE [LARGE SCALE GENOMIC DNA]</scope>
    <source>
        <strain evidence="12">cv. MD2</strain>
        <tissue evidence="11">Leaf</tissue>
    </source>
</reference>
<proteinExistence type="inferred from homology"/>
<keyword evidence="8" id="KW-0479">Metal-binding</keyword>
<dbReference type="GO" id="GO:0005634">
    <property type="term" value="C:nucleus"/>
    <property type="evidence" value="ECO:0007669"/>
    <property type="project" value="UniProtKB-SubCell"/>
</dbReference>
<comment type="subcellular location">
    <subcellularLocation>
        <location evidence="6">Nucleus</location>
    </subcellularLocation>
</comment>
<organism evidence="11 12">
    <name type="scientific">Ananas comosus</name>
    <name type="common">Pineapple</name>
    <name type="synonym">Ananas ananas</name>
    <dbReference type="NCBI Taxonomy" id="4615"/>
    <lineage>
        <taxon>Eukaryota</taxon>
        <taxon>Viridiplantae</taxon>
        <taxon>Streptophyta</taxon>
        <taxon>Embryophyta</taxon>
        <taxon>Tracheophyta</taxon>
        <taxon>Spermatophyta</taxon>
        <taxon>Magnoliopsida</taxon>
        <taxon>Liliopsida</taxon>
        <taxon>Poales</taxon>
        <taxon>Bromeliaceae</taxon>
        <taxon>Bromelioideae</taxon>
        <taxon>Ananas</taxon>
    </lineage>
</organism>
<evidence type="ECO:0000256" key="2">
    <source>
        <dbReference type="ARBA" id="ARBA00012111"/>
    </source>
</evidence>
<dbReference type="PANTHER" id="PTHR10625">
    <property type="entry name" value="HISTONE DEACETYLASE HDAC1-RELATED"/>
    <property type="match status" value="1"/>
</dbReference>
<dbReference type="PRINTS" id="PR01271">
    <property type="entry name" value="HISDACETLASE"/>
</dbReference>
<evidence type="ECO:0000256" key="3">
    <source>
        <dbReference type="ARBA" id="ARBA00022801"/>
    </source>
</evidence>
<dbReference type="SUPFAM" id="SSF52768">
    <property type="entry name" value="Arginase/deacetylase"/>
    <property type="match status" value="1"/>
</dbReference>
<feature type="region of interest" description="Disordered" evidence="9">
    <location>
        <begin position="385"/>
        <end position="419"/>
    </location>
</feature>
<comment type="catalytic activity">
    <reaction evidence="5 6">
        <text>N(6)-acetyl-L-lysyl-[histone] + H2O = L-lysyl-[histone] + acetate</text>
        <dbReference type="Rhea" id="RHEA:58196"/>
        <dbReference type="Rhea" id="RHEA-COMP:9845"/>
        <dbReference type="Rhea" id="RHEA-COMP:11338"/>
        <dbReference type="ChEBI" id="CHEBI:15377"/>
        <dbReference type="ChEBI" id="CHEBI:29969"/>
        <dbReference type="ChEBI" id="CHEBI:30089"/>
        <dbReference type="ChEBI" id="CHEBI:61930"/>
        <dbReference type="EC" id="3.5.1.98"/>
    </reaction>
</comment>
<comment type="caution">
    <text evidence="11">The sequence shown here is derived from an EMBL/GenBank/DDBJ whole genome shotgun (WGS) entry which is preliminary data.</text>
</comment>
<dbReference type="GO" id="GO:0046872">
    <property type="term" value="F:metal ion binding"/>
    <property type="evidence" value="ECO:0007669"/>
    <property type="project" value="UniProtKB-KW"/>
</dbReference>
<evidence type="ECO:0000256" key="7">
    <source>
        <dbReference type="PIRSR" id="PIRSR037913-1"/>
    </source>
</evidence>
<dbReference type="Gene3D" id="3.40.800.20">
    <property type="entry name" value="Histone deacetylase domain"/>
    <property type="match status" value="2"/>
</dbReference>
<comment type="similarity">
    <text evidence="6">Belongs to the histone deacetylase family. HD Type 1 subfamily.</text>
</comment>
<evidence type="ECO:0000256" key="5">
    <source>
        <dbReference type="ARBA" id="ARBA00048287"/>
    </source>
</evidence>
<dbReference type="GO" id="GO:0040029">
    <property type="term" value="P:epigenetic regulation of gene expression"/>
    <property type="evidence" value="ECO:0007669"/>
    <property type="project" value="TreeGrafter"/>
</dbReference>
<comment type="cofactor">
    <cofactor evidence="1">
        <name>Zn(2+)</name>
        <dbReference type="ChEBI" id="CHEBI:29105"/>
    </cofactor>
</comment>